<dbReference type="OrthoDB" id="9942441at2"/>
<gene>
    <name evidence="2" type="ORF">EEX84_13235</name>
</gene>
<evidence type="ECO:0000313" key="3">
    <source>
        <dbReference type="Proteomes" id="UP000275473"/>
    </source>
</evidence>
<dbReference type="Proteomes" id="UP000275473">
    <property type="component" value="Unassembled WGS sequence"/>
</dbReference>
<organism evidence="2 3">
    <name type="scientific">Planococcus salinus</name>
    <dbReference type="NCBI Taxonomy" id="1848460"/>
    <lineage>
        <taxon>Bacteria</taxon>
        <taxon>Bacillati</taxon>
        <taxon>Bacillota</taxon>
        <taxon>Bacilli</taxon>
        <taxon>Bacillales</taxon>
        <taxon>Caryophanaceae</taxon>
        <taxon>Planococcus</taxon>
    </lineage>
</organism>
<dbReference type="RefSeq" id="WP_123166124.1">
    <property type="nucleotide sequence ID" value="NZ_RIAX01000010.1"/>
</dbReference>
<name>A0A3M8P559_9BACL</name>
<sequence length="120" mass="14031">MHKMDEVETAKFNDNKLAELAETLEGADRQVVREALSEILQLREQEQKLQQELQEQKRHLKEAVAFLSNWAEGFDSIIQNPVNLKNEDLLQTRYHALRESAKNLVASSRLKVKNIMRHHE</sequence>
<dbReference type="AlphaFoldDB" id="A0A3M8P559"/>
<proteinExistence type="predicted"/>
<dbReference type="EMBL" id="RIAX01000010">
    <property type="protein sequence ID" value="RNF38785.1"/>
    <property type="molecule type" value="Genomic_DNA"/>
</dbReference>
<comment type="caution">
    <text evidence="2">The sequence shown here is derived from an EMBL/GenBank/DDBJ whole genome shotgun (WGS) entry which is preliminary data.</text>
</comment>
<feature type="coiled-coil region" evidence="1">
    <location>
        <begin position="32"/>
        <end position="63"/>
    </location>
</feature>
<keyword evidence="1" id="KW-0175">Coiled coil</keyword>
<accession>A0A3M8P559</accession>
<protein>
    <submittedName>
        <fullName evidence="2">Uncharacterized protein</fullName>
    </submittedName>
</protein>
<keyword evidence="3" id="KW-1185">Reference proteome</keyword>
<evidence type="ECO:0000256" key="1">
    <source>
        <dbReference type="SAM" id="Coils"/>
    </source>
</evidence>
<reference evidence="2 3" key="1">
    <citation type="journal article" date="2018" name="Int. J. Syst. Evol. Microbiol.">
        <title>Planococcus salinus sp. nov., a moderately halophilic bacterium isolated from a saline-alkali soil.</title>
        <authorList>
            <person name="Gan L."/>
        </authorList>
    </citation>
    <scope>NUCLEOTIDE SEQUENCE [LARGE SCALE GENOMIC DNA]</scope>
    <source>
        <strain evidence="2 3">LCB217</strain>
    </source>
</reference>
<evidence type="ECO:0000313" key="2">
    <source>
        <dbReference type="EMBL" id="RNF38785.1"/>
    </source>
</evidence>